<comment type="caution">
    <text evidence="3">The sequence shown here is derived from an EMBL/GenBank/DDBJ whole genome shotgun (WGS) entry which is preliminary data.</text>
</comment>
<keyword evidence="1" id="KW-0812">Transmembrane</keyword>
<dbReference type="PANTHER" id="PTHR23028">
    <property type="entry name" value="ACETYLTRANSFERASE"/>
    <property type="match status" value="1"/>
</dbReference>
<dbReference type="RefSeq" id="WP_133220464.1">
    <property type="nucleotide sequence ID" value="NZ_NRSG01000084.1"/>
</dbReference>
<feature type="transmembrane region" description="Helical" evidence="1">
    <location>
        <begin position="198"/>
        <end position="216"/>
    </location>
</feature>
<sequence length="386" mass="41629">MVDQRLTGSGAAGARPAYARLIELDALRGFAAVVVLLHHAVHLMPSVEALQAIGLVWLNEILFEATPLRAIRAGRSAVLFFFVLSGYALTWSLLHGGSATRLPAFAIQRTLRILIPTAVAVGISALLQWAFHDTFGPDDAAVPGNHFYNWLFEPTPLRLLADAALFRNDFNVVLWSLAHEWRLTVLLPLVLVFRRQPLMLLALAAVAMSAGIAAGATEDQVYLPRDPLLGFAATLYFALGIGTGAALALIGPMPILSRQQRWAALLGMVAAFSMASDIASYIGAVLLIALALQPGRLQTVLRRPCAAWLGRMSFSLYLIHVPLLLSAWHILDDVAAGWVIALVGIMVSLLAAPLMHYLVEEPSRKVARRSVAWLASPSHAGGQARA</sequence>
<keyword evidence="1" id="KW-0472">Membrane</keyword>
<feature type="transmembrane region" description="Helical" evidence="1">
    <location>
        <begin position="337"/>
        <end position="359"/>
    </location>
</feature>
<feature type="transmembrane region" description="Helical" evidence="1">
    <location>
        <begin position="228"/>
        <end position="250"/>
    </location>
</feature>
<proteinExistence type="predicted"/>
<dbReference type="Pfam" id="PF01757">
    <property type="entry name" value="Acyl_transf_3"/>
    <property type="match status" value="1"/>
</dbReference>
<evidence type="ECO:0000313" key="3">
    <source>
        <dbReference type="EMBL" id="MBK1659125.1"/>
    </source>
</evidence>
<feature type="transmembrane region" description="Helical" evidence="1">
    <location>
        <begin position="313"/>
        <end position="331"/>
    </location>
</feature>
<name>A0ABS1CXH4_9PROT</name>
<keyword evidence="1" id="KW-1133">Transmembrane helix</keyword>
<feature type="domain" description="Acyltransferase 3" evidence="2">
    <location>
        <begin position="22"/>
        <end position="354"/>
    </location>
</feature>
<accession>A0ABS1CXH4</accession>
<keyword evidence="4" id="KW-1185">Reference proteome</keyword>
<gene>
    <name evidence="3" type="ORF">CKO45_12865</name>
</gene>
<dbReference type="PANTHER" id="PTHR23028:SF53">
    <property type="entry name" value="ACYL_TRANSF_3 DOMAIN-CONTAINING PROTEIN"/>
    <property type="match status" value="1"/>
</dbReference>
<protein>
    <recommendedName>
        <fullName evidence="2">Acyltransferase 3 domain-containing protein</fullName>
    </recommendedName>
</protein>
<dbReference type="Proteomes" id="UP000697995">
    <property type="component" value="Unassembled WGS sequence"/>
</dbReference>
<dbReference type="EMBL" id="NRSG01000084">
    <property type="protein sequence ID" value="MBK1659125.1"/>
    <property type="molecule type" value="Genomic_DNA"/>
</dbReference>
<evidence type="ECO:0000256" key="1">
    <source>
        <dbReference type="SAM" id="Phobius"/>
    </source>
</evidence>
<feature type="transmembrane region" description="Helical" evidence="1">
    <location>
        <begin position="262"/>
        <end position="292"/>
    </location>
</feature>
<dbReference type="InterPro" id="IPR050879">
    <property type="entry name" value="Acyltransferase_3"/>
</dbReference>
<feature type="transmembrane region" description="Helical" evidence="1">
    <location>
        <begin position="111"/>
        <end position="131"/>
    </location>
</feature>
<dbReference type="InterPro" id="IPR002656">
    <property type="entry name" value="Acyl_transf_3_dom"/>
</dbReference>
<evidence type="ECO:0000259" key="2">
    <source>
        <dbReference type="Pfam" id="PF01757"/>
    </source>
</evidence>
<feature type="transmembrane region" description="Helical" evidence="1">
    <location>
        <begin position="78"/>
        <end position="99"/>
    </location>
</feature>
<organism evidence="3 4">
    <name type="scientific">Paracraurococcus ruber</name>
    <dbReference type="NCBI Taxonomy" id="77675"/>
    <lineage>
        <taxon>Bacteria</taxon>
        <taxon>Pseudomonadati</taxon>
        <taxon>Pseudomonadota</taxon>
        <taxon>Alphaproteobacteria</taxon>
        <taxon>Acetobacterales</taxon>
        <taxon>Roseomonadaceae</taxon>
        <taxon>Paracraurococcus</taxon>
    </lineage>
</organism>
<reference evidence="3 4" key="1">
    <citation type="journal article" date="2020" name="Microorganisms">
        <title>Osmotic Adaptation and Compatible Solute Biosynthesis of Phototrophic Bacteria as Revealed from Genome Analyses.</title>
        <authorList>
            <person name="Imhoff J.F."/>
            <person name="Rahn T."/>
            <person name="Kunzel S."/>
            <person name="Keller A."/>
            <person name="Neulinger S.C."/>
        </authorList>
    </citation>
    <scope>NUCLEOTIDE SEQUENCE [LARGE SCALE GENOMIC DNA]</scope>
    <source>
        <strain evidence="3 4">DSM 15382</strain>
    </source>
</reference>
<evidence type="ECO:0000313" key="4">
    <source>
        <dbReference type="Proteomes" id="UP000697995"/>
    </source>
</evidence>